<reference evidence="3" key="4">
    <citation type="submission" date="2017-01" db="UniProtKB">
        <authorList>
            <consortium name="EnsemblFungi"/>
        </authorList>
    </citation>
    <scope>IDENTIFICATION</scope>
    <source>
        <strain evidence="3">PH-1 / ATCC MYA-4620 / FGSC 9075 / NRRL 31084</strain>
    </source>
</reference>
<dbReference type="VEuPathDB" id="FungiDB:FGRAMPH1_01G27145"/>
<dbReference type="AlphaFoldDB" id="A0A098DQW5"/>
<dbReference type="EnsemblFungi" id="CEF84245">
    <property type="protein sequence ID" value="CEF84245"/>
    <property type="gene ID" value="FGRRES_15549"/>
</dbReference>
<protein>
    <submittedName>
        <fullName evidence="2">Chromosome 4, complete genome</fullName>
    </submittedName>
</protein>
<gene>
    <name evidence="2" type="ORF">FGRAMPH1_01T27145</name>
</gene>
<accession>A0A0E0SCT2</accession>
<dbReference type="EMBL" id="HG970335">
    <property type="protein sequence ID" value="CEF84245.1"/>
    <property type="molecule type" value="Genomic_DNA"/>
</dbReference>
<evidence type="ECO:0000313" key="3">
    <source>
        <dbReference type="EnsemblFungi" id="CEF84245"/>
    </source>
</evidence>
<feature type="region of interest" description="Disordered" evidence="1">
    <location>
        <begin position="1"/>
        <end position="20"/>
    </location>
</feature>
<sequence>MNENARDWCDKSRDNGAGDDRMRCKGVGNWNATFTVRSQLISGRKRARYSAVLEKENKK</sequence>
<dbReference type="Proteomes" id="UP000070720">
    <property type="component" value="Chromosome 4"/>
</dbReference>
<accession>A0A098DQW5</accession>
<name>A0A098DQW5_GIBZE</name>
<evidence type="ECO:0000256" key="1">
    <source>
        <dbReference type="SAM" id="MobiDB-lite"/>
    </source>
</evidence>
<reference evidence="2 4" key="3">
    <citation type="journal article" date="2015" name="BMC Genomics">
        <title>The completed genome sequence of the pathogenic ascomycete fungus Fusarium graminearum.</title>
        <authorList>
            <person name="King R."/>
            <person name="Urban M."/>
            <person name="Hammond-Kosack M.C."/>
            <person name="Hassani-Pak K."/>
            <person name="Hammond-Kosack K.E."/>
        </authorList>
    </citation>
    <scope>NUCLEOTIDE SEQUENCE [LARGE SCALE GENOMIC DNA]</scope>
    <source>
        <strain evidence="4">ATCC MYA-4620 / CBS 123657 / FGSC 9075 / NRRL 31084 / PH-1</strain>
        <strain evidence="2">PH-1</strain>
    </source>
</reference>
<organism evidence="2 4">
    <name type="scientific">Gibberella zeae (strain ATCC MYA-4620 / CBS 123657 / FGSC 9075 / NRRL 31084 / PH-1)</name>
    <name type="common">Wheat head blight fungus</name>
    <name type="synonym">Fusarium graminearum</name>
    <dbReference type="NCBI Taxonomy" id="229533"/>
    <lineage>
        <taxon>Eukaryota</taxon>
        <taxon>Fungi</taxon>
        <taxon>Dikarya</taxon>
        <taxon>Ascomycota</taxon>
        <taxon>Pezizomycotina</taxon>
        <taxon>Sordariomycetes</taxon>
        <taxon>Hypocreomycetidae</taxon>
        <taxon>Hypocreales</taxon>
        <taxon>Nectriaceae</taxon>
        <taxon>Fusarium</taxon>
    </lineage>
</organism>
<dbReference type="InParanoid" id="A0A098DQW5"/>
<reference evidence="3 4" key="1">
    <citation type="journal article" date="2007" name="Science">
        <title>The Fusarium graminearum genome reveals a link between localized polymorphism and pathogen specialization.</title>
        <authorList>
            <person name="Cuomo C.A."/>
            <person name="Gueldener U."/>
            <person name="Xu J.-R."/>
            <person name="Trail F."/>
            <person name="Turgeon B.G."/>
            <person name="Di Pietro A."/>
            <person name="Walton J.D."/>
            <person name="Ma L.-J."/>
            <person name="Baker S.E."/>
            <person name="Rep M."/>
            <person name="Adam G."/>
            <person name="Antoniw J."/>
            <person name="Baldwin T."/>
            <person name="Calvo S.E."/>
            <person name="Chang Y.-L."/>
            <person name="DeCaprio D."/>
            <person name="Gale L.R."/>
            <person name="Gnerre S."/>
            <person name="Goswami R.S."/>
            <person name="Hammond-Kosack K."/>
            <person name="Harris L.J."/>
            <person name="Hilburn K."/>
            <person name="Kennell J.C."/>
            <person name="Kroken S."/>
            <person name="Magnuson J.K."/>
            <person name="Mannhaupt G."/>
            <person name="Mauceli E.W."/>
            <person name="Mewes H.-W."/>
            <person name="Mitterbauer R."/>
            <person name="Muehlbauer G."/>
            <person name="Muensterkoetter M."/>
            <person name="Nelson D."/>
            <person name="O'Donnell K."/>
            <person name="Ouellet T."/>
            <person name="Qi W."/>
            <person name="Quesneville H."/>
            <person name="Roncero M.I.G."/>
            <person name="Seong K.-Y."/>
            <person name="Tetko I.V."/>
            <person name="Urban M."/>
            <person name="Waalwijk C."/>
            <person name="Ward T.J."/>
            <person name="Yao J."/>
            <person name="Birren B.W."/>
            <person name="Kistler H.C."/>
        </authorList>
    </citation>
    <scope>NUCLEOTIDE SEQUENCE [LARGE SCALE GENOMIC DNA]</scope>
    <source>
        <strain evidence="4">ATCC MYA-4620 / CBS 123657 / FGSC 9075 / NRRL 31084 / PH-1</strain>
        <strain evidence="3">PH-1 / ATCC MYA-4620 / FGSC 9075 / NRRL 31084</strain>
    </source>
</reference>
<reference evidence="3 4" key="2">
    <citation type="journal article" date="2010" name="Nature">
        <title>Comparative genomics reveals mobile pathogenicity chromosomes in Fusarium.</title>
        <authorList>
            <person name="Ma L.J."/>
            <person name="van der Does H.C."/>
            <person name="Borkovich K.A."/>
            <person name="Coleman J.J."/>
            <person name="Daboussi M.J."/>
            <person name="Di Pietro A."/>
            <person name="Dufresne M."/>
            <person name="Freitag M."/>
            <person name="Grabherr M."/>
            <person name="Henrissat B."/>
            <person name="Houterman P.M."/>
            <person name="Kang S."/>
            <person name="Shim W.B."/>
            <person name="Woloshuk C."/>
            <person name="Xie X."/>
            <person name="Xu J.R."/>
            <person name="Antoniw J."/>
            <person name="Baker S.E."/>
            <person name="Bluhm B.H."/>
            <person name="Breakspear A."/>
            <person name="Brown D.W."/>
            <person name="Butchko R.A."/>
            <person name="Chapman S."/>
            <person name="Coulson R."/>
            <person name="Coutinho P.M."/>
            <person name="Danchin E.G."/>
            <person name="Diener A."/>
            <person name="Gale L.R."/>
            <person name="Gardiner D.M."/>
            <person name="Goff S."/>
            <person name="Hammond-Kosack K.E."/>
            <person name="Hilburn K."/>
            <person name="Hua-Van A."/>
            <person name="Jonkers W."/>
            <person name="Kazan K."/>
            <person name="Kodira C.D."/>
            <person name="Koehrsen M."/>
            <person name="Kumar L."/>
            <person name="Lee Y.H."/>
            <person name="Li L."/>
            <person name="Manners J.M."/>
            <person name="Miranda-Saavedra D."/>
            <person name="Mukherjee M."/>
            <person name="Park G."/>
            <person name="Park J."/>
            <person name="Park S.Y."/>
            <person name="Proctor R.H."/>
            <person name="Regev A."/>
            <person name="Ruiz-Roldan M.C."/>
            <person name="Sain D."/>
            <person name="Sakthikumar S."/>
            <person name="Sykes S."/>
            <person name="Schwartz D.C."/>
            <person name="Turgeon B.G."/>
            <person name="Wapinski I."/>
            <person name="Yoder O."/>
            <person name="Young S."/>
            <person name="Zeng Q."/>
            <person name="Zhou S."/>
            <person name="Galagan J."/>
            <person name="Cuomo C.A."/>
            <person name="Kistler H.C."/>
            <person name="Rep M."/>
        </authorList>
    </citation>
    <scope>GENOME REANNOTATION</scope>
    <source>
        <strain evidence="4">ATCC MYA-4620 / CBS 123657 / FGSC 9075 / NRRL 31084 / PH-1</strain>
        <strain evidence="3">PH-1 / ATCC MYA-4620 / FGSC 9075 / NRRL 31084</strain>
    </source>
</reference>
<keyword evidence="4" id="KW-1185">Reference proteome</keyword>
<evidence type="ECO:0000313" key="4">
    <source>
        <dbReference type="Proteomes" id="UP000070720"/>
    </source>
</evidence>
<evidence type="ECO:0000313" key="2">
    <source>
        <dbReference type="EMBL" id="CEF84245.1"/>
    </source>
</evidence>
<proteinExistence type="predicted"/>